<dbReference type="PANTHER" id="PTHR40788:SF2">
    <property type="entry name" value="CLR5 DOMAIN-CONTAINING PROTEIN"/>
    <property type="match status" value="1"/>
</dbReference>
<proteinExistence type="predicted"/>
<accession>A0AA35M949</accession>
<dbReference type="EMBL" id="CABFNP030001239">
    <property type="protein sequence ID" value="CAI6092815.1"/>
    <property type="molecule type" value="Genomic_DNA"/>
</dbReference>
<evidence type="ECO:0000313" key="3">
    <source>
        <dbReference type="Proteomes" id="UP001160390"/>
    </source>
</evidence>
<evidence type="ECO:0000313" key="2">
    <source>
        <dbReference type="EMBL" id="CAI6092815.1"/>
    </source>
</evidence>
<evidence type="ECO:0000256" key="1">
    <source>
        <dbReference type="SAM" id="MobiDB-lite"/>
    </source>
</evidence>
<name>A0AA35M949_9HYPO</name>
<reference evidence="2" key="1">
    <citation type="submission" date="2023-01" db="EMBL/GenBank/DDBJ databases">
        <authorList>
            <person name="Piombo E."/>
        </authorList>
    </citation>
    <scope>NUCLEOTIDE SEQUENCE</scope>
</reference>
<comment type="caution">
    <text evidence="2">The sequence shown here is derived from an EMBL/GenBank/DDBJ whole genome shotgun (WGS) entry which is preliminary data.</text>
</comment>
<protein>
    <submittedName>
        <fullName evidence="2">Uncharacterized protein</fullName>
    </submittedName>
</protein>
<feature type="region of interest" description="Disordered" evidence="1">
    <location>
        <begin position="357"/>
        <end position="377"/>
    </location>
</feature>
<feature type="region of interest" description="Disordered" evidence="1">
    <location>
        <begin position="305"/>
        <end position="345"/>
    </location>
</feature>
<dbReference type="PANTHER" id="PTHR40788">
    <property type="entry name" value="CLR5 DOMAIN-CONTAINING PROTEIN-RELATED"/>
    <property type="match status" value="1"/>
</dbReference>
<feature type="compositionally biased region" description="Basic and acidic residues" evidence="1">
    <location>
        <begin position="307"/>
        <end position="323"/>
    </location>
</feature>
<sequence length="377" mass="42456">MPDLDIFLDGNLALGEHHGGGSVHNRGFLGEERSLSITEARDKASRSSKAILEAIMLLTNVLDCHEATIRKRWAKKSTRQRQDLLRKAWPDMAAAHAPDLAACKRRTKARGASGRDNGLDKNYALPYMNLEDLAHGNALLVLLNSLSVAAIELAHLIHTDKQQRQKITALSARFIADLGLACELHKQVRMLSPKYSARMGAKFTFDPEELEEVLKDSELMDVLKPLHDLKMIVSVTHSGDKYLNLGAEVDLSNGKLRYPINRSRTKENTEILQAAERHLDEIWDKYDAHLEKCLSTETIEKLQTGVPKKEALRRTPDWAEPEPKPAQQTTEDQESANVKFDGWTHEPFNKSKLEIRVKPKTPGSGVRVTTKRVHRHL</sequence>
<dbReference type="AlphaFoldDB" id="A0AA35M949"/>
<dbReference type="Proteomes" id="UP001160390">
    <property type="component" value="Unassembled WGS sequence"/>
</dbReference>
<organism evidence="2 3">
    <name type="scientific">Clonostachys chloroleuca</name>
    <dbReference type="NCBI Taxonomy" id="1926264"/>
    <lineage>
        <taxon>Eukaryota</taxon>
        <taxon>Fungi</taxon>
        <taxon>Dikarya</taxon>
        <taxon>Ascomycota</taxon>
        <taxon>Pezizomycotina</taxon>
        <taxon>Sordariomycetes</taxon>
        <taxon>Hypocreomycetidae</taxon>
        <taxon>Hypocreales</taxon>
        <taxon>Bionectriaceae</taxon>
        <taxon>Clonostachys</taxon>
    </lineage>
</organism>
<keyword evidence="3" id="KW-1185">Reference proteome</keyword>
<gene>
    <name evidence="2" type="ORF">CCHLO57077_00007299</name>
</gene>